<keyword evidence="1" id="KW-1133">Transmembrane helix</keyword>
<dbReference type="EMBL" id="AP024233">
    <property type="protein sequence ID" value="BCO10381.1"/>
    <property type="molecule type" value="Genomic_DNA"/>
</dbReference>
<keyword evidence="1" id="KW-0472">Membrane</keyword>
<gene>
    <name evidence="2" type="ORF">GF1_27570</name>
</gene>
<protein>
    <recommendedName>
        <fullName evidence="4">DUF4198 domain-containing protein</fullName>
    </recommendedName>
</protein>
<evidence type="ECO:0000313" key="2">
    <source>
        <dbReference type="EMBL" id="BCO10381.1"/>
    </source>
</evidence>
<dbReference type="InterPro" id="IPR019613">
    <property type="entry name" value="DUF4198"/>
</dbReference>
<dbReference type="KEGG" id="ddu:GF1_27570"/>
<keyword evidence="3" id="KW-1185">Reference proteome</keyword>
<dbReference type="RefSeq" id="WP_267927113.1">
    <property type="nucleotide sequence ID" value="NZ_AP024233.1"/>
</dbReference>
<dbReference type="Pfam" id="PF10670">
    <property type="entry name" value="DUF4198"/>
    <property type="match status" value="1"/>
</dbReference>
<accession>A0A915U2Y6</accession>
<name>A0A915U2Y6_9BACT</name>
<evidence type="ECO:0000313" key="3">
    <source>
        <dbReference type="Proteomes" id="UP001063350"/>
    </source>
</evidence>
<feature type="transmembrane region" description="Helical" evidence="1">
    <location>
        <begin position="40"/>
        <end position="64"/>
    </location>
</feature>
<reference evidence="2" key="1">
    <citation type="submission" date="2020-12" db="EMBL/GenBank/DDBJ databases">
        <title>Desulfobium dissulfuricans gen. nov., sp. nov., a novel mesophilic, sulfate-reducing bacterium isolated from a deep-sea hydrothermal vent.</title>
        <authorList>
            <person name="Hashimoto Y."/>
            <person name="Tame A."/>
            <person name="Sawayama S."/>
            <person name="Miyazaki J."/>
            <person name="Takai K."/>
            <person name="Nakagawa S."/>
        </authorList>
    </citation>
    <scope>NUCLEOTIDE SEQUENCE</scope>
    <source>
        <strain evidence="2">GF1</strain>
    </source>
</reference>
<dbReference type="Proteomes" id="UP001063350">
    <property type="component" value="Chromosome"/>
</dbReference>
<proteinExistence type="predicted"/>
<keyword evidence="1" id="KW-0812">Transmembrane</keyword>
<sequence>MKKNYSYQHNWTTFPQYLAAPKPGCLAGPVRHRINFHGNLFVFVAAFLACTAWFTGTAAAHDLWLNLDNYLLKSPGKTLAKVVFGHNYPHYGILVSRDQLNEFFYLTPDGHKKEIDKTWEEFHGESYGRPAGARVGEVRCEQEGTYIVTAVKKRKGDRLHVPSEKYAKSVIVVGKGSAGINRVVGHRIEIIPLKNPTEVRAGQVFPVKVLFEGKPLATYVYGTYAGYASEDEPFPVLARSDENGIARIRIDRPGTWMVVTNHKVDFSASLTFQIK</sequence>
<evidence type="ECO:0000256" key="1">
    <source>
        <dbReference type="SAM" id="Phobius"/>
    </source>
</evidence>
<dbReference type="AlphaFoldDB" id="A0A915U2Y6"/>
<evidence type="ECO:0008006" key="4">
    <source>
        <dbReference type="Google" id="ProtNLM"/>
    </source>
</evidence>
<organism evidence="2 3">
    <name type="scientific">Desulfolithobacter dissulfuricans</name>
    <dbReference type="NCBI Taxonomy" id="2795293"/>
    <lineage>
        <taxon>Bacteria</taxon>
        <taxon>Pseudomonadati</taxon>
        <taxon>Thermodesulfobacteriota</taxon>
        <taxon>Desulfobulbia</taxon>
        <taxon>Desulfobulbales</taxon>
        <taxon>Desulfobulbaceae</taxon>
        <taxon>Desulfolithobacter</taxon>
    </lineage>
</organism>